<comment type="similarity">
    <text evidence="4">Belongs to the N(4)/N(6)-methyltransferase family.</text>
</comment>
<dbReference type="CDD" id="cd16403">
    <property type="entry name" value="ParB_N_like_MT"/>
    <property type="match status" value="1"/>
</dbReference>
<keyword evidence="7" id="KW-1185">Reference proteome</keyword>
<feature type="domain" description="ParB-like N-terminal" evidence="5">
    <location>
        <begin position="5"/>
        <end position="91"/>
    </location>
</feature>
<dbReference type="PANTHER" id="PTHR33375">
    <property type="entry name" value="CHROMOSOME-PARTITIONING PROTEIN PARB-RELATED"/>
    <property type="match status" value="1"/>
</dbReference>
<dbReference type="PRINTS" id="PR00508">
    <property type="entry name" value="S21N4MTFRASE"/>
</dbReference>
<evidence type="ECO:0000256" key="1">
    <source>
        <dbReference type="ARBA" id="ARBA00022603"/>
    </source>
</evidence>
<accession>Q1QQ16</accession>
<dbReference type="InterPro" id="IPR050336">
    <property type="entry name" value="Chromosome_partition/occlusion"/>
</dbReference>
<evidence type="ECO:0000313" key="7">
    <source>
        <dbReference type="Proteomes" id="UP000001953"/>
    </source>
</evidence>
<keyword evidence="1 6" id="KW-0489">Methyltransferase</keyword>
<evidence type="ECO:0000259" key="5">
    <source>
        <dbReference type="SMART" id="SM00470"/>
    </source>
</evidence>
<dbReference type="REBASE" id="12601">
    <property type="entry name" value="M.NhaXORF803P"/>
</dbReference>
<dbReference type="InterPro" id="IPR002941">
    <property type="entry name" value="DNA_methylase_N4/N6"/>
</dbReference>
<evidence type="ECO:0000256" key="2">
    <source>
        <dbReference type="ARBA" id="ARBA00022679"/>
    </source>
</evidence>
<dbReference type="GO" id="GO:0005694">
    <property type="term" value="C:chromosome"/>
    <property type="evidence" value="ECO:0007669"/>
    <property type="project" value="TreeGrafter"/>
</dbReference>
<dbReference type="Pfam" id="PF01555">
    <property type="entry name" value="N6_N4_Mtase"/>
    <property type="match status" value="1"/>
</dbReference>
<dbReference type="InterPro" id="IPR015840">
    <property type="entry name" value="DNA_MeTrfase_ParB"/>
</dbReference>
<dbReference type="SUPFAM" id="SSF53335">
    <property type="entry name" value="S-adenosyl-L-methionine-dependent methyltransferases"/>
    <property type="match status" value="1"/>
</dbReference>
<dbReference type="GO" id="GO:0003677">
    <property type="term" value="F:DNA binding"/>
    <property type="evidence" value="ECO:0007669"/>
    <property type="project" value="InterPro"/>
</dbReference>
<dbReference type="SUPFAM" id="SSF110849">
    <property type="entry name" value="ParB/Sulfiredoxin"/>
    <property type="match status" value="1"/>
</dbReference>
<dbReference type="GO" id="GO:0007059">
    <property type="term" value="P:chromosome segregation"/>
    <property type="evidence" value="ECO:0007669"/>
    <property type="project" value="TreeGrafter"/>
</dbReference>
<dbReference type="eggNOG" id="COG1475">
    <property type="taxonomic scope" value="Bacteria"/>
</dbReference>
<evidence type="ECO:0000256" key="3">
    <source>
        <dbReference type="ARBA" id="ARBA00047942"/>
    </source>
</evidence>
<sequence length="436" mass="48304">MHNIQCIAVGSLKPNPRNVRTHSKRQISQIANSISRFGWTYPLLVDENLITLAGHGRLLAARQLGLEKIPVIVFGGLSDTEKRALMLADNKIAANAGWDRKILAKELGELSDLLPEINLDIEITGFSAAEIEPLLVDLVDGECDPADDAPLLAKEAITRKGDLWTLGDHRLICADACSRKAYQALMKDCFASVAIPDQPYNDSIVKIVGRGKIKHREFARASGELSPEQFVNFQRQWMELCSEFSKPGSIHFVFIDWRHLSEALTAGHAVYSELKNVAVWCKTNAGQGSFYRSQHELILVFKNGDAPHQNNIELGRHGRNRSNVWTYAGVNTFRAGRMDDLSVHPTVKPVGLVLDAIKDCSRRGDIVLDPFMGSGTTILAAERVDRRGFGIEIDPLYVDVAIRRWQQFTGQDAILEASGLTFHEIEAKRSTDGGGK</sequence>
<dbReference type="Proteomes" id="UP000001953">
    <property type="component" value="Chromosome"/>
</dbReference>
<dbReference type="PANTHER" id="PTHR33375:SF1">
    <property type="entry name" value="CHROMOSOME-PARTITIONING PROTEIN PARB-RELATED"/>
    <property type="match status" value="1"/>
</dbReference>
<dbReference type="HOGENOM" id="CLU_024927_0_0_5"/>
<evidence type="ECO:0000256" key="4">
    <source>
        <dbReference type="RuleBase" id="RU362026"/>
    </source>
</evidence>
<dbReference type="GO" id="GO:0008170">
    <property type="term" value="F:N-methyltransferase activity"/>
    <property type="evidence" value="ECO:0007669"/>
    <property type="project" value="InterPro"/>
</dbReference>
<dbReference type="GO" id="GO:0032259">
    <property type="term" value="P:methylation"/>
    <property type="evidence" value="ECO:0007669"/>
    <property type="project" value="UniProtKB-KW"/>
</dbReference>
<name>Q1QQ16_NITHX</name>
<dbReference type="STRING" id="323097.Nham_0803"/>
<evidence type="ECO:0000313" key="6">
    <source>
        <dbReference type="EMBL" id="ABE61681.1"/>
    </source>
</evidence>
<organism evidence="6 7">
    <name type="scientific">Nitrobacter hamburgensis (strain DSM 10229 / NCIMB 13809 / X14)</name>
    <dbReference type="NCBI Taxonomy" id="323097"/>
    <lineage>
        <taxon>Bacteria</taxon>
        <taxon>Pseudomonadati</taxon>
        <taxon>Pseudomonadota</taxon>
        <taxon>Alphaproteobacteria</taxon>
        <taxon>Hyphomicrobiales</taxon>
        <taxon>Nitrobacteraceae</taxon>
        <taxon>Nitrobacter</taxon>
    </lineage>
</organism>
<dbReference type="eggNOG" id="COG0863">
    <property type="taxonomic scope" value="Bacteria"/>
</dbReference>
<dbReference type="KEGG" id="nha:Nham_0803"/>
<dbReference type="EMBL" id="CP000319">
    <property type="protein sequence ID" value="ABE61681.1"/>
    <property type="molecule type" value="Genomic_DNA"/>
</dbReference>
<reference evidence="6 7" key="1">
    <citation type="submission" date="2006-03" db="EMBL/GenBank/DDBJ databases">
        <title>Complete sequence of chromosome of Nitrobacter hamburgensis X14.</title>
        <authorList>
            <consortium name="US DOE Joint Genome Institute"/>
            <person name="Copeland A."/>
            <person name="Lucas S."/>
            <person name="Lapidus A."/>
            <person name="Barry K."/>
            <person name="Detter J.C."/>
            <person name="Glavina del Rio T."/>
            <person name="Hammon N."/>
            <person name="Israni S."/>
            <person name="Dalin E."/>
            <person name="Tice H."/>
            <person name="Pitluck S."/>
            <person name="Chain P."/>
            <person name="Malfatti S."/>
            <person name="Shin M."/>
            <person name="Vergez L."/>
            <person name="Schmutz J."/>
            <person name="Larimer F."/>
            <person name="Land M."/>
            <person name="Hauser L."/>
            <person name="Kyrpides N."/>
            <person name="Ivanova N."/>
            <person name="Ward B."/>
            <person name="Arp D."/>
            <person name="Klotz M."/>
            <person name="Stein L."/>
            <person name="O'Mullan G."/>
            <person name="Starkenburg S."/>
            <person name="Sayavedra L."/>
            <person name="Poret-Peterson A.T."/>
            <person name="Gentry M.E."/>
            <person name="Bruce D."/>
            <person name="Richardson P."/>
        </authorList>
    </citation>
    <scope>NUCLEOTIDE SEQUENCE [LARGE SCALE GENOMIC DNA]</scope>
    <source>
        <strain evidence="7">DSM 10229 / NCIMB 13809 / X14</strain>
    </source>
</reference>
<keyword evidence="2" id="KW-0808">Transferase</keyword>
<dbReference type="RefSeq" id="WP_011509382.1">
    <property type="nucleotide sequence ID" value="NC_007964.1"/>
</dbReference>
<dbReference type="Gene3D" id="3.90.1530.10">
    <property type="entry name" value="Conserved hypothetical protein from pyrococcus furiosus pfu- 392566-001, ParB domain"/>
    <property type="match status" value="1"/>
</dbReference>
<dbReference type="AlphaFoldDB" id="Q1QQ16"/>
<dbReference type="EC" id="2.1.1.-" evidence="4"/>
<protein>
    <recommendedName>
        <fullName evidence="4">Methyltransferase</fullName>
        <ecNumber evidence="4">2.1.1.-</ecNumber>
    </recommendedName>
</protein>
<dbReference type="GO" id="GO:0009007">
    <property type="term" value="F:site-specific DNA-methyltransferase (adenine-specific) activity"/>
    <property type="evidence" value="ECO:0007669"/>
    <property type="project" value="UniProtKB-EC"/>
</dbReference>
<dbReference type="PIRSF" id="PIRSF036758">
    <property type="entry name" value="Aden_M_ParB"/>
    <property type="match status" value="1"/>
</dbReference>
<dbReference type="OrthoDB" id="7806498at2"/>
<dbReference type="Pfam" id="PF02195">
    <property type="entry name" value="ParB_N"/>
    <property type="match status" value="1"/>
</dbReference>
<comment type="catalytic activity">
    <reaction evidence="3">
        <text>a 2'-deoxyadenosine in DNA + S-adenosyl-L-methionine = an N(6)-methyl-2'-deoxyadenosine in DNA + S-adenosyl-L-homocysteine + H(+)</text>
        <dbReference type="Rhea" id="RHEA:15197"/>
        <dbReference type="Rhea" id="RHEA-COMP:12418"/>
        <dbReference type="Rhea" id="RHEA-COMP:12419"/>
        <dbReference type="ChEBI" id="CHEBI:15378"/>
        <dbReference type="ChEBI" id="CHEBI:57856"/>
        <dbReference type="ChEBI" id="CHEBI:59789"/>
        <dbReference type="ChEBI" id="CHEBI:90615"/>
        <dbReference type="ChEBI" id="CHEBI:90616"/>
        <dbReference type="EC" id="2.1.1.72"/>
    </reaction>
</comment>
<proteinExistence type="inferred from homology"/>
<gene>
    <name evidence="6" type="ordered locus">Nham_0803</name>
</gene>
<dbReference type="InterPro" id="IPR001091">
    <property type="entry name" value="RM_Methyltransferase"/>
</dbReference>
<dbReference type="InterPro" id="IPR029063">
    <property type="entry name" value="SAM-dependent_MTases_sf"/>
</dbReference>
<dbReference type="SMART" id="SM00470">
    <property type="entry name" value="ParB"/>
    <property type="match status" value="1"/>
</dbReference>
<dbReference type="InterPro" id="IPR036086">
    <property type="entry name" value="ParB/Sulfiredoxin_sf"/>
</dbReference>
<dbReference type="InterPro" id="IPR003115">
    <property type="entry name" value="ParB_N"/>
</dbReference>
<dbReference type="Gene3D" id="3.40.50.150">
    <property type="entry name" value="Vaccinia Virus protein VP39"/>
    <property type="match status" value="1"/>
</dbReference>
<dbReference type="GO" id="GO:0045881">
    <property type="term" value="P:positive regulation of sporulation resulting in formation of a cellular spore"/>
    <property type="evidence" value="ECO:0007669"/>
    <property type="project" value="TreeGrafter"/>
</dbReference>